<dbReference type="Proteomes" id="UP000054007">
    <property type="component" value="Unassembled WGS sequence"/>
</dbReference>
<proteinExistence type="predicted"/>
<reference evidence="1 2" key="1">
    <citation type="journal article" date="2015" name="Fungal Genet. Biol.">
        <title>Evolution of novel wood decay mechanisms in Agaricales revealed by the genome sequences of Fistulina hepatica and Cylindrobasidium torrendii.</title>
        <authorList>
            <person name="Floudas D."/>
            <person name="Held B.W."/>
            <person name="Riley R."/>
            <person name="Nagy L.G."/>
            <person name="Koehler G."/>
            <person name="Ransdell A.S."/>
            <person name="Younus H."/>
            <person name="Chow J."/>
            <person name="Chiniquy J."/>
            <person name="Lipzen A."/>
            <person name="Tritt A."/>
            <person name="Sun H."/>
            <person name="Haridas S."/>
            <person name="LaButti K."/>
            <person name="Ohm R.A."/>
            <person name="Kues U."/>
            <person name="Blanchette R.A."/>
            <person name="Grigoriev I.V."/>
            <person name="Minto R.E."/>
            <person name="Hibbett D.S."/>
        </authorList>
    </citation>
    <scope>NUCLEOTIDE SEQUENCE [LARGE SCALE GENOMIC DNA]</scope>
    <source>
        <strain evidence="1 2">FP15055 ss-10</strain>
    </source>
</reference>
<dbReference type="AlphaFoldDB" id="A0A0D7AWC4"/>
<accession>A0A0D7AWC4</accession>
<evidence type="ECO:0000313" key="2">
    <source>
        <dbReference type="Proteomes" id="UP000054007"/>
    </source>
</evidence>
<sequence>MTLQLKTITCTNIPSFAEVVYNALAPNSHDRNAGDRLFTDVDQRVQQQRPRSFCAGDAQVLSLNIEFVKAREPVLDLTRLDVHALSEERLSSLQLVLASLAVEQHQDPAVVPCHFGTGKARFELPTSVPSYIRFSMDDLRKWRVLSIKSHDNDDTADPFASYEHMPWWKFEYIAPAFDEGLQGRFRWIRNSSSNCLRYAEGDNGLIGEHLWTDTSDSKQYTVKYVEVCLAFPDMGCI</sequence>
<evidence type="ECO:0000313" key="1">
    <source>
        <dbReference type="EMBL" id="KIY62280.1"/>
    </source>
</evidence>
<gene>
    <name evidence="1" type="ORF">CYLTODRAFT_414845</name>
</gene>
<dbReference type="EMBL" id="KN880802">
    <property type="protein sequence ID" value="KIY62280.1"/>
    <property type="molecule type" value="Genomic_DNA"/>
</dbReference>
<name>A0A0D7AWC4_9AGAR</name>
<keyword evidence="2" id="KW-1185">Reference proteome</keyword>
<organism evidence="1 2">
    <name type="scientific">Cylindrobasidium torrendii FP15055 ss-10</name>
    <dbReference type="NCBI Taxonomy" id="1314674"/>
    <lineage>
        <taxon>Eukaryota</taxon>
        <taxon>Fungi</taxon>
        <taxon>Dikarya</taxon>
        <taxon>Basidiomycota</taxon>
        <taxon>Agaricomycotina</taxon>
        <taxon>Agaricomycetes</taxon>
        <taxon>Agaricomycetidae</taxon>
        <taxon>Agaricales</taxon>
        <taxon>Marasmiineae</taxon>
        <taxon>Physalacriaceae</taxon>
        <taxon>Cylindrobasidium</taxon>
    </lineage>
</organism>
<protein>
    <submittedName>
        <fullName evidence="1">Uncharacterized protein</fullName>
    </submittedName>
</protein>